<dbReference type="InterPro" id="IPR036869">
    <property type="entry name" value="J_dom_sf"/>
</dbReference>
<dbReference type="EMBL" id="JAWCTQ010000021">
    <property type="protein sequence ID" value="MDT9683925.1"/>
    <property type="molecule type" value="Genomic_DNA"/>
</dbReference>
<feature type="domain" description="J" evidence="3">
    <location>
        <begin position="13"/>
        <end position="83"/>
    </location>
</feature>
<keyword evidence="1" id="KW-0143">Chaperone</keyword>
<dbReference type="PANTHER" id="PTHR43096:SF52">
    <property type="entry name" value="DNAJ HOMOLOG 1, MITOCHONDRIAL-RELATED"/>
    <property type="match status" value="1"/>
</dbReference>
<gene>
    <name evidence="4" type="ORF">RND61_17925</name>
</gene>
<evidence type="ECO:0000256" key="2">
    <source>
        <dbReference type="SAM" id="MobiDB-lite"/>
    </source>
</evidence>
<name>A0ABU3QMF1_9ACTN</name>
<evidence type="ECO:0000313" key="5">
    <source>
        <dbReference type="Proteomes" id="UP001250181"/>
    </source>
</evidence>
<dbReference type="SUPFAM" id="SSF46565">
    <property type="entry name" value="Chaperone J-domain"/>
    <property type="match status" value="1"/>
</dbReference>
<dbReference type="Gene3D" id="1.10.287.110">
    <property type="entry name" value="DnaJ domain"/>
    <property type="match status" value="1"/>
</dbReference>
<keyword evidence="5" id="KW-1185">Reference proteome</keyword>
<dbReference type="SMART" id="SM00271">
    <property type="entry name" value="DnaJ"/>
    <property type="match status" value="1"/>
</dbReference>
<feature type="compositionally biased region" description="Basic and acidic residues" evidence="2">
    <location>
        <begin position="124"/>
        <end position="137"/>
    </location>
</feature>
<dbReference type="PRINTS" id="PR00625">
    <property type="entry name" value="JDOMAIN"/>
</dbReference>
<dbReference type="PROSITE" id="PS50076">
    <property type="entry name" value="DNAJ_2"/>
    <property type="match status" value="1"/>
</dbReference>
<dbReference type="CDD" id="cd06257">
    <property type="entry name" value="DnaJ"/>
    <property type="match status" value="1"/>
</dbReference>
<reference evidence="4 5" key="1">
    <citation type="submission" date="2023-09" db="EMBL/GenBank/DDBJ databases">
        <title>Streptomyces sp. nov.: A antagonism against Alternaria gaisen Producing Streptochlin, Isolated from Tamarix root soil.</title>
        <authorList>
            <person name="Chen Y."/>
        </authorList>
    </citation>
    <scope>NUCLEOTIDE SEQUENCE [LARGE SCALE GENOMIC DNA]</scope>
    <source>
        <strain evidence="4 5">TRM76323</strain>
    </source>
</reference>
<comment type="caution">
    <text evidence="4">The sequence shown here is derived from an EMBL/GenBank/DDBJ whole genome shotgun (WGS) entry which is preliminary data.</text>
</comment>
<sequence length="146" mass="15566">MATGQDAGGVRRDPYAVLGVAPTASAEQIASAYRGLVRALHPDGAPGRGEAERRASAGRFDEVVAAYRVLRDPARRAAYDDGRRAHDARRRPRPAPAVRVEPRREAPAHGGGLLWVGPVRVRPPRWDPGRARPRDAGDAPGYGPGG</sequence>
<protein>
    <submittedName>
        <fullName evidence="4">J domain-containing protein</fullName>
    </submittedName>
</protein>
<feature type="region of interest" description="Disordered" evidence="2">
    <location>
        <begin position="78"/>
        <end position="146"/>
    </location>
</feature>
<evidence type="ECO:0000313" key="4">
    <source>
        <dbReference type="EMBL" id="MDT9683925.1"/>
    </source>
</evidence>
<dbReference type="Pfam" id="PF00226">
    <property type="entry name" value="DnaJ"/>
    <property type="match status" value="1"/>
</dbReference>
<dbReference type="InterPro" id="IPR001623">
    <property type="entry name" value="DnaJ_domain"/>
</dbReference>
<dbReference type="PANTHER" id="PTHR43096">
    <property type="entry name" value="DNAJ HOMOLOG 1, MITOCHONDRIAL-RELATED"/>
    <property type="match status" value="1"/>
</dbReference>
<dbReference type="Proteomes" id="UP001250181">
    <property type="component" value="Unassembled WGS sequence"/>
</dbReference>
<evidence type="ECO:0000259" key="3">
    <source>
        <dbReference type="PROSITE" id="PS50076"/>
    </source>
</evidence>
<accession>A0ABU3QMF1</accession>
<dbReference type="RefSeq" id="WP_315878986.1">
    <property type="nucleotide sequence ID" value="NZ_JAWCTQ010000021.1"/>
</dbReference>
<organism evidence="4 5">
    <name type="scientific">Streptomyces tamarix</name>
    <dbReference type="NCBI Taxonomy" id="3078565"/>
    <lineage>
        <taxon>Bacteria</taxon>
        <taxon>Bacillati</taxon>
        <taxon>Actinomycetota</taxon>
        <taxon>Actinomycetes</taxon>
        <taxon>Kitasatosporales</taxon>
        <taxon>Streptomycetaceae</taxon>
        <taxon>Streptomyces</taxon>
    </lineage>
</organism>
<evidence type="ECO:0000256" key="1">
    <source>
        <dbReference type="ARBA" id="ARBA00023186"/>
    </source>
</evidence>
<proteinExistence type="predicted"/>